<reference evidence="1 2" key="1">
    <citation type="submission" date="2010-12" db="EMBL/GenBank/DDBJ databases">
        <title>The Genome Sequence of Coprobacillus sp. strain 29_1.</title>
        <authorList>
            <consortium name="The Broad Institute Genome Sequencing Platform"/>
            <person name="Earl A."/>
            <person name="Ward D."/>
            <person name="Feldgarden M."/>
            <person name="Gevers D."/>
            <person name="Daigneault M."/>
            <person name="Sibley C.D."/>
            <person name="White A."/>
            <person name="Strauss J."/>
            <person name="Allen-Vercoe E."/>
            <person name="Young S.K."/>
            <person name="Zeng Q."/>
            <person name="Gargeya S."/>
            <person name="Fitzgerald M."/>
            <person name="Haas B."/>
            <person name="Abouelleil A."/>
            <person name="Alvarado L."/>
            <person name="Arachchi H.M."/>
            <person name="Berlin A."/>
            <person name="Brown A."/>
            <person name="Chapman S.B."/>
            <person name="Chen Z."/>
            <person name="Dunbar C."/>
            <person name="Freedman E."/>
            <person name="Gearin G."/>
            <person name="Gellesch M."/>
            <person name="Goldberg J."/>
            <person name="Griggs A."/>
            <person name="Gujja S."/>
            <person name="Heilman E."/>
            <person name="Heiman D."/>
            <person name="Howarth C."/>
            <person name="Larson L."/>
            <person name="Lui A."/>
            <person name="MacDonald P.J.P."/>
            <person name="Mehta T."/>
            <person name="Montmayeur A."/>
            <person name="Murphy C."/>
            <person name="Neiman D."/>
            <person name="Pearson M."/>
            <person name="Priest M."/>
            <person name="Roberts A."/>
            <person name="Saif S."/>
            <person name="Shea T."/>
            <person name="Shenoy N."/>
            <person name="Sisk P."/>
            <person name="Stolte C."/>
            <person name="Sykes S."/>
            <person name="White J."/>
            <person name="Yandava C."/>
            <person name="Nusbaum C."/>
            <person name="Birren B."/>
        </authorList>
    </citation>
    <scope>NUCLEOTIDE SEQUENCE [LARGE SCALE GENOMIC DNA]</scope>
    <source>
        <strain evidence="1 2">29_1</strain>
    </source>
</reference>
<dbReference type="Pfam" id="PF12900">
    <property type="entry name" value="Pyridox_ox_2"/>
    <property type="match status" value="1"/>
</dbReference>
<dbReference type="SUPFAM" id="SSF50475">
    <property type="entry name" value="FMN-binding split barrel"/>
    <property type="match status" value="1"/>
</dbReference>
<dbReference type="STRING" id="100884.GCA_000269565_01555"/>
<comment type="caution">
    <text evidence="1">The sequence shown here is derived from an EMBL/GenBank/DDBJ whole genome shotgun (WGS) entry which is preliminary data.</text>
</comment>
<evidence type="ECO:0000313" key="1">
    <source>
        <dbReference type="EMBL" id="EFW06609.1"/>
    </source>
</evidence>
<dbReference type="OrthoDB" id="9794935at2"/>
<dbReference type="GeneID" id="78229429"/>
<accession>E7G5V8</accession>
<dbReference type="Gene3D" id="2.30.110.10">
    <property type="entry name" value="Electron Transport, Fmn-binding Protein, Chain A"/>
    <property type="match status" value="1"/>
</dbReference>
<dbReference type="AlphaFoldDB" id="E7G5V8"/>
<organism evidence="1 2">
    <name type="scientific">Coprobacillus cateniformis</name>
    <dbReference type="NCBI Taxonomy" id="100884"/>
    <lineage>
        <taxon>Bacteria</taxon>
        <taxon>Bacillati</taxon>
        <taxon>Bacillota</taxon>
        <taxon>Erysipelotrichia</taxon>
        <taxon>Erysipelotrichales</taxon>
        <taxon>Coprobacillaceae</taxon>
        <taxon>Coprobacillus</taxon>
    </lineage>
</organism>
<dbReference type="InterPro" id="IPR024747">
    <property type="entry name" value="Pyridox_Oxase-rel"/>
</dbReference>
<proteinExistence type="predicted"/>
<name>E7G5V8_9FIRM</name>
<dbReference type="InterPro" id="IPR012349">
    <property type="entry name" value="Split_barrel_FMN-bd"/>
</dbReference>
<dbReference type="EMBL" id="ADKX01000001">
    <property type="protein sequence ID" value="EFW06609.1"/>
    <property type="molecule type" value="Genomic_DNA"/>
</dbReference>
<evidence type="ECO:0000313" key="2">
    <source>
        <dbReference type="Proteomes" id="UP000003157"/>
    </source>
</evidence>
<dbReference type="eggNOG" id="COG3467">
    <property type="taxonomic scope" value="Bacteria"/>
</dbReference>
<dbReference type="PANTHER" id="PTHR34071:SF2">
    <property type="entry name" value="FLAVIN-NUCLEOTIDE-BINDING PROTEIN"/>
    <property type="match status" value="1"/>
</dbReference>
<dbReference type="HOGENOM" id="CLU_067890_2_2_9"/>
<dbReference type="RefSeq" id="WP_008787274.1">
    <property type="nucleotide sequence ID" value="NZ_AKCB01000001.1"/>
</dbReference>
<dbReference type="Proteomes" id="UP000003157">
    <property type="component" value="Unassembled WGS sequence"/>
</dbReference>
<sequence length="161" mass="18596">MFKEMRRHLQKLSLQENKDILTKATSGVLAVSGEDGYPYAVPMSFAFDHKRLIFHCAKTGHKLESVLRNDKVSFCVIDQDIIIPKEYTTYFRSVIVFGRTHILLDEKEKQKAFEILAAKYSPNDQEGRLAEIHKLFKQTVIIVLDIEYMSGKESIELKNKT</sequence>
<gene>
    <name evidence="1" type="ORF">HMPREF9488_00146</name>
</gene>
<dbReference type="PANTHER" id="PTHR34071">
    <property type="entry name" value="5-NITROIMIDAZOLE ANTIBIOTICS RESISTANCE PROTEIN, NIMA-FAMILY-RELATED PROTEIN-RELATED"/>
    <property type="match status" value="1"/>
</dbReference>
<protein>
    <submittedName>
        <fullName evidence="1">Nitroimidazole resistance protein NimA</fullName>
    </submittedName>
</protein>
<keyword evidence="2" id="KW-1185">Reference proteome</keyword>